<keyword evidence="5 18" id="KW-0479">Metal-binding</keyword>
<evidence type="ECO:0000256" key="2">
    <source>
        <dbReference type="ARBA" id="ARBA00000909"/>
    </source>
</evidence>
<dbReference type="InterPro" id="IPR017953">
    <property type="entry name" value="Carbohydrate_kinase_pred_CS"/>
</dbReference>
<dbReference type="EC" id="5.1.99.6" evidence="19"/>
<dbReference type="InterPro" id="IPR000631">
    <property type="entry name" value="CARKD"/>
</dbReference>
<comment type="function">
    <text evidence="17">Catalyzes the dehydration of the S-form of NAD(P)HX at the expense of ADP, which is converted to AMP. Together with NAD(P)HX epimerase, which catalyzes the epimerization of the S- and R-forms, the enzyme allows the repair of both epimers of NAD(P)HX, a damaged form of NAD(P)H that is a result of enzymatic or heat-dependent hydration.</text>
</comment>
<feature type="binding site" evidence="18">
    <location>
        <begin position="137"/>
        <end position="143"/>
    </location>
    <ligand>
        <name>(6S)-NADPHX</name>
        <dbReference type="ChEBI" id="CHEBI:64076"/>
    </ligand>
</feature>
<feature type="binding site" evidence="18">
    <location>
        <position position="169"/>
    </location>
    <ligand>
        <name>K(+)</name>
        <dbReference type="ChEBI" id="CHEBI:29103"/>
    </ligand>
</feature>
<comment type="similarity">
    <text evidence="18">Belongs to the NnrE/AIBP family.</text>
</comment>
<feature type="binding site" evidence="17">
    <location>
        <position position="444"/>
    </location>
    <ligand>
        <name>(6S)-NADPHX</name>
        <dbReference type="ChEBI" id="CHEBI:64076"/>
    </ligand>
</feature>
<evidence type="ECO:0000256" key="13">
    <source>
        <dbReference type="ARBA" id="ARBA00023268"/>
    </source>
</evidence>
<dbReference type="SUPFAM" id="SSF53613">
    <property type="entry name" value="Ribokinase-like"/>
    <property type="match status" value="1"/>
</dbReference>
<comment type="catalytic activity">
    <reaction evidence="16 17 19">
        <text>(6S)-NADPHX + ADP = AMP + phosphate + NADPH + H(+)</text>
        <dbReference type="Rhea" id="RHEA:32235"/>
        <dbReference type="ChEBI" id="CHEBI:15378"/>
        <dbReference type="ChEBI" id="CHEBI:43474"/>
        <dbReference type="ChEBI" id="CHEBI:57783"/>
        <dbReference type="ChEBI" id="CHEBI:64076"/>
        <dbReference type="ChEBI" id="CHEBI:456215"/>
        <dbReference type="ChEBI" id="CHEBI:456216"/>
        <dbReference type="EC" id="4.2.1.136"/>
    </reaction>
</comment>
<evidence type="ECO:0000256" key="3">
    <source>
        <dbReference type="ARBA" id="ARBA00006001"/>
    </source>
</evidence>
<dbReference type="EC" id="4.2.1.136" evidence="19"/>
<feature type="domain" description="YjeF N-terminal" evidence="21">
    <location>
        <begin position="22"/>
        <end position="223"/>
    </location>
</feature>
<feature type="binding site" evidence="17">
    <location>
        <begin position="414"/>
        <end position="418"/>
    </location>
    <ligand>
        <name>AMP</name>
        <dbReference type="ChEBI" id="CHEBI:456215"/>
    </ligand>
</feature>
<evidence type="ECO:0000256" key="17">
    <source>
        <dbReference type="HAMAP-Rule" id="MF_01965"/>
    </source>
</evidence>
<evidence type="ECO:0000256" key="15">
    <source>
        <dbReference type="ARBA" id="ARBA00048238"/>
    </source>
</evidence>
<feature type="binding site" evidence="18">
    <location>
        <position position="133"/>
    </location>
    <ligand>
        <name>K(+)</name>
        <dbReference type="ChEBI" id="CHEBI:29103"/>
    </ligand>
</feature>
<dbReference type="AlphaFoldDB" id="R9PUD6"/>
<comment type="catalytic activity">
    <reaction evidence="2 18 19">
        <text>(6R)-NADPHX = (6S)-NADPHX</text>
        <dbReference type="Rhea" id="RHEA:32227"/>
        <dbReference type="ChEBI" id="CHEBI:64076"/>
        <dbReference type="ChEBI" id="CHEBI:64077"/>
        <dbReference type="EC" id="5.1.99.6"/>
    </reaction>
</comment>
<evidence type="ECO:0000256" key="6">
    <source>
        <dbReference type="ARBA" id="ARBA00022741"/>
    </source>
</evidence>
<dbReference type="PANTHER" id="PTHR12592">
    <property type="entry name" value="ATP-DEPENDENT (S)-NAD(P)H-HYDRATE DEHYDRATASE FAMILY MEMBER"/>
    <property type="match status" value="1"/>
</dbReference>
<evidence type="ECO:0000256" key="10">
    <source>
        <dbReference type="ARBA" id="ARBA00023027"/>
    </source>
</evidence>
<name>R9PUD6_AGAAL</name>
<comment type="function">
    <text evidence="18">Catalyzes the epimerization of the S- and R-forms of NAD(P)HX, a damaged form of NAD(P)H that is a result of enzymatic or heat-dependent hydration. This is a prerequisite for the S-specific NAD(P)H-hydrate dehydratase to allow the repair of both epimers of NAD(P)HX.</text>
</comment>
<evidence type="ECO:0000313" key="22">
    <source>
        <dbReference type="EMBL" id="GAD03986.1"/>
    </source>
</evidence>
<evidence type="ECO:0000256" key="4">
    <source>
        <dbReference type="ARBA" id="ARBA00009524"/>
    </source>
</evidence>
<reference evidence="22" key="1">
    <citation type="journal article" date="2013" name="Genome Announc.">
        <title>Draft Genome Sequence of Agarivorans albus Strain MKT 106T, an Agarolytic Marine Bacterium.</title>
        <authorList>
            <person name="Yasuike M."/>
            <person name="Nakamura Y."/>
            <person name="Kai W."/>
            <person name="Fujiwara A."/>
            <person name="Fukui Y."/>
            <person name="Satomi M."/>
            <person name="Sano M."/>
        </authorList>
    </citation>
    <scope>NUCLEOTIDE SEQUENCE [LARGE SCALE GENOMIC DNA]</scope>
</reference>
<dbReference type="GO" id="GO:0046496">
    <property type="term" value="P:nicotinamide nucleotide metabolic process"/>
    <property type="evidence" value="ECO:0007669"/>
    <property type="project" value="UniProtKB-UniRule"/>
</dbReference>
<feature type="binding site" evidence="17">
    <location>
        <position position="443"/>
    </location>
    <ligand>
        <name>AMP</name>
        <dbReference type="ChEBI" id="CHEBI:456215"/>
    </ligand>
</feature>
<feature type="binding site" evidence="18">
    <location>
        <begin position="70"/>
        <end position="74"/>
    </location>
    <ligand>
        <name>(6S)-NADPHX</name>
        <dbReference type="ChEBI" id="CHEBI:64076"/>
    </ligand>
</feature>
<dbReference type="GO" id="GO:0052856">
    <property type="term" value="F:NAD(P)HX epimerase activity"/>
    <property type="evidence" value="ECO:0007669"/>
    <property type="project" value="UniProtKB-UniRule"/>
</dbReference>
<dbReference type="GO" id="GO:0005524">
    <property type="term" value="F:ATP binding"/>
    <property type="evidence" value="ECO:0007669"/>
    <property type="project" value="UniProtKB-UniRule"/>
</dbReference>
<dbReference type="SUPFAM" id="SSF64153">
    <property type="entry name" value="YjeF N-terminal domain-like"/>
    <property type="match status" value="1"/>
</dbReference>
<keyword evidence="6 17" id="KW-0547">Nucleotide-binding</keyword>
<dbReference type="OrthoDB" id="9806925at2"/>
<evidence type="ECO:0000313" key="23">
    <source>
        <dbReference type="Proteomes" id="UP000014461"/>
    </source>
</evidence>
<evidence type="ECO:0000256" key="9">
    <source>
        <dbReference type="ARBA" id="ARBA00022958"/>
    </source>
</evidence>
<keyword evidence="9 18" id="KW-0630">Potassium</keyword>
<feature type="binding site" evidence="18">
    <location>
        <position position="166"/>
    </location>
    <ligand>
        <name>(6S)-NADPHX</name>
        <dbReference type="ChEBI" id="CHEBI:64076"/>
    </ligand>
</feature>
<dbReference type="CDD" id="cd01171">
    <property type="entry name" value="YXKO-related"/>
    <property type="match status" value="1"/>
</dbReference>
<dbReference type="Pfam" id="PF01256">
    <property type="entry name" value="Carb_kinase"/>
    <property type="match status" value="1"/>
</dbReference>
<evidence type="ECO:0000256" key="12">
    <source>
        <dbReference type="ARBA" id="ARBA00023239"/>
    </source>
</evidence>
<feature type="domain" description="YjeF C-terminal" evidence="20">
    <location>
        <begin position="233"/>
        <end position="505"/>
    </location>
</feature>
<evidence type="ECO:0000256" key="14">
    <source>
        <dbReference type="ARBA" id="ARBA00025153"/>
    </source>
</evidence>
<evidence type="ECO:0000256" key="19">
    <source>
        <dbReference type="PIRNR" id="PIRNR017184"/>
    </source>
</evidence>
<dbReference type="GO" id="GO:0110051">
    <property type="term" value="P:metabolite repair"/>
    <property type="evidence" value="ECO:0007669"/>
    <property type="project" value="TreeGrafter"/>
</dbReference>
<dbReference type="HAMAP" id="MF_01965">
    <property type="entry name" value="NADHX_dehydratase"/>
    <property type="match status" value="1"/>
</dbReference>
<dbReference type="InterPro" id="IPR004443">
    <property type="entry name" value="YjeF_N_dom"/>
</dbReference>
<feature type="binding site" evidence="18">
    <location>
        <position position="71"/>
    </location>
    <ligand>
        <name>K(+)</name>
        <dbReference type="ChEBI" id="CHEBI:29103"/>
    </ligand>
</feature>
<comment type="subunit">
    <text evidence="17">Homotetramer.</text>
</comment>
<feature type="binding site" evidence="17">
    <location>
        <position position="377"/>
    </location>
    <ligand>
        <name>(6S)-NADPHX</name>
        <dbReference type="ChEBI" id="CHEBI:64076"/>
    </ligand>
</feature>
<comment type="caution">
    <text evidence="18">Lacks conserved residue(s) required for the propagation of feature annotation.</text>
</comment>
<dbReference type="FunFam" id="3.40.1190.20:FF:000017">
    <property type="entry name" value="Multifunctional fusion protein"/>
    <property type="match status" value="1"/>
</dbReference>
<dbReference type="Pfam" id="PF03853">
    <property type="entry name" value="YjeF_N"/>
    <property type="match status" value="1"/>
</dbReference>
<dbReference type="HAMAP" id="MF_01966">
    <property type="entry name" value="NADHX_epimerase"/>
    <property type="match status" value="1"/>
</dbReference>
<keyword evidence="12 17" id="KW-0456">Lyase</keyword>
<comment type="similarity">
    <text evidence="4 19">In the C-terminal section; belongs to the NnrD/CARKD family.</text>
</comment>
<comment type="catalytic activity">
    <reaction evidence="1 18 19">
        <text>(6R)-NADHX = (6S)-NADHX</text>
        <dbReference type="Rhea" id="RHEA:32215"/>
        <dbReference type="ChEBI" id="CHEBI:64074"/>
        <dbReference type="ChEBI" id="CHEBI:64075"/>
        <dbReference type="EC" id="5.1.99.6"/>
    </reaction>
</comment>
<comment type="caution">
    <text evidence="22">The sequence shown here is derived from an EMBL/GenBank/DDBJ whole genome shotgun (WGS) entry which is preliminary data.</text>
</comment>
<accession>R9PUD6</accession>
<keyword evidence="10 17" id="KW-0520">NAD</keyword>
<dbReference type="Gene3D" id="3.40.50.10260">
    <property type="entry name" value="YjeF N-terminal domain"/>
    <property type="match status" value="1"/>
</dbReference>
<dbReference type="PIRSF" id="PIRSF017184">
    <property type="entry name" value="Nnr"/>
    <property type="match status" value="1"/>
</dbReference>
<dbReference type="STRING" id="1331007.AALB_4066"/>
<evidence type="ECO:0000256" key="11">
    <source>
        <dbReference type="ARBA" id="ARBA00023235"/>
    </source>
</evidence>
<evidence type="ECO:0000256" key="5">
    <source>
        <dbReference type="ARBA" id="ARBA00022723"/>
    </source>
</evidence>
<dbReference type="GO" id="GO:0046872">
    <property type="term" value="F:metal ion binding"/>
    <property type="evidence" value="ECO:0007669"/>
    <property type="project" value="UniProtKB-UniRule"/>
</dbReference>
<comment type="cofactor">
    <cofactor evidence="18 19">
        <name>K(+)</name>
        <dbReference type="ChEBI" id="CHEBI:29103"/>
    </cofactor>
    <text evidence="18 19">Binds 1 potassium ion per subunit.</text>
</comment>
<dbReference type="Proteomes" id="UP000014461">
    <property type="component" value="Unassembled WGS sequence"/>
</dbReference>
<feature type="binding site" evidence="17">
    <location>
        <position position="268"/>
    </location>
    <ligand>
        <name>(6S)-NADPHX</name>
        <dbReference type="ChEBI" id="CHEBI:64076"/>
    </ligand>
</feature>
<keyword evidence="11 18" id="KW-0413">Isomerase</keyword>
<dbReference type="PROSITE" id="PS01050">
    <property type="entry name" value="YJEF_C_2"/>
    <property type="match status" value="1"/>
</dbReference>
<comment type="catalytic activity">
    <reaction evidence="15 17 19">
        <text>(6S)-NADHX + ADP = AMP + phosphate + NADH + H(+)</text>
        <dbReference type="Rhea" id="RHEA:32223"/>
        <dbReference type="ChEBI" id="CHEBI:15378"/>
        <dbReference type="ChEBI" id="CHEBI:43474"/>
        <dbReference type="ChEBI" id="CHEBI:57945"/>
        <dbReference type="ChEBI" id="CHEBI:64074"/>
        <dbReference type="ChEBI" id="CHEBI:456215"/>
        <dbReference type="ChEBI" id="CHEBI:456216"/>
        <dbReference type="EC" id="4.2.1.136"/>
    </reaction>
</comment>
<keyword evidence="8 17" id="KW-0521">NADP</keyword>
<evidence type="ECO:0000256" key="18">
    <source>
        <dbReference type="HAMAP-Rule" id="MF_01966"/>
    </source>
</evidence>
<sequence>MAPEHRLFSHSLPQSLWRAEVVKRQEAVLAEQQGISLYSLMEQAGLAAFKLMQCQWPNAKRILVLAGGGNNGGDALVVARLAKQAGKEVKVLALGDLDRMPSDAQQALAAWQAEGGQLDLSKQFDWPCDVIIDGVLGIGLNSDVRAPLRSLFAQVNQSGVPVLALDLPSGLSADTGKLLGSAIKASATICFIAAKQGLFTGQAPEYVGKLLFAGLGLSDLFEQQNTTEVSRVDYAQLRSMLAPRAKIAHKGSCGRVTLVGGNTGMAGAIRMAAEACLRTGAGLVNVFTQAQNQSVVSSGRPELMVAAVTKHSLQLLDRSLIQASCKVIGPGLGQDEWAQALFSAVLSEDKACLVDADALNLLAKAPMQHEQWVLTPHPGEAARLLNCSVAEVESDRIAAAQNIQRCFGGVCVLKGAGSVVAGAQGQVKICTVGNPGMASGGMGDVLSGIIGGLIAQFAAKHSLFDIACLGVCIHGMAADEAAEQGERGMLASDLMPFIRQLVNPKL</sequence>
<dbReference type="InterPro" id="IPR036652">
    <property type="entry name" value="YjeF_N_dom_sf"/>
</dbReference>
<dbReference type="NCBIfam" id="TIGR00196">
    <property type="entry name" value="yjeF_cterm"/>
    <property type="match status" value="1"/>
</dbReference>
<dbReference type="PANTHER" id="PTHR12592:SF0">
    <property type="entry name" value="ATP-DEPENDENT (S)-NAD(P)H-HYDRATE DEHYDRATASE"/>
    <property type="match status" value="1"/>
</dbReference>
<evidence type="ECO:0000256" key="1">
    <source>
        <dbReference type="ARBA" id="ARBA00000013"/>
    </source>
</evidence>
<organism evidence="22 23">
    <name type="scientific">Agarivorans albus MKT 106</name>
    <dbReference type="NCBI Taxonomy" id="1331007"/>
    <lineage>
        <taxon>Bacteria</taxon>
        <taxon>Pseudomonadati</taxon>
        <taxon>Pseudomonadota</taxon>
        <taxon>Gammaproteobacteria</taxon>
        <taxon>Alteromonadales</taxon>
        <taxon>Alteromonadaceae</taxon>
        <taxon>Agarivorans</taxon>
    </lineage>
</organism>
<dbReference type="RefSeq" id="WP_016403753.1">
    <property type="nucleotide sequence ID" value="NZ_BARX01000039.1"/>
</dbReference>
<evidence type="ECO:0000256" key="16">
    <source>
        <dbReference type="ARBA" id="ARBA00049209"/>
    </source>
</evidence>
<comment type="function">
    <text evidence="14 19">Bifunctional enzyme that catalyzes the epimerization of the S- and R-forms of NAD(P)HX and the dehydration of the S-form of NAD(P)HX at the expense of ADP, which is converted to AMP. This allows the repair of both epimers of NAD(P)HX, a damaged form of NAD(P)H that is a result of enzymatic or heat-dependent hydration.</text>
</comment>
<dbReference type="NCBIfam" id="TIGR00197">
    <property type="entry name" value="yjeF_nterm"/>
    <property type="match status" value="1"/>
</dbReference>
<keyword evidence="13" id="KW-0511">Multifunctional enzyme</keyword>
<protein>
    <recommendedName>
        <fullName evidence="19">Bifunctional NAD(P)H-hydrate repair enzyme</fullName>
    </recommendedName>
    <alternativeName>
        <fullName evidence="19">Nicotinamide nucleotide repair protein</fullName>
    </alternativeName>
    <domain>
        <recommendedName>
            <fullName evidence="19">ADP-dependent (S)-NAD(P)H-hydrate dehydratase</fullName>
            <ecNumber evidence="19">4.2.1.136</ecNumber>
        </recommendedName>
        <alternativeName>
            <fullName evidence="19">ADP-dependent NAD(P)HX dehydratase</fullName>
        </alternativeName>
    </domain>
    <domain>
        <recommendedName>
            <fullName evidence="19">NAD(P)H-hydrate epimerase</fullName>
            <ecNumber evidence="19">5.1.99.6</ecNumber>
        </recommendedName>
    </domain>
</protein>
<dbReference type="Gene3D" id="3.40.1190.20">
    <property type="match status" value="1"/>
</dbReference>
<dbReference type="GO" id="GO:0052855">
    <property type="term" value="F:ADP-dependent NAD(P)H-hydrate dehydratase activity"/>
    <property type="evidence" value="ECO:0007669"/>
    <property type="project" value="UniProtKB-UniRule"/>
</dbReference>
<dbReference type="PROSITE" id="PS51385">
    <property type="entry name" value="YJEF_N"/>
    <property type="match status" value="1"/>
</dbReference>
<evidence type="ECO:0000259" key="20">
    <source>
        <dbReference type="PROSITE" id="PS51383"/>
    </source>
</evidence>
<comment type="similarity">
    <text evidence="3 19">In the N-terminal section; belongs to the NnrE/AIBP family.</text>
</comment>
<evidence type="ECO:0000256" key="7">
    <source>
        <dbReference type="ARBA" id="ARBA00022840"/>
    </source>
</evidence>
<comment type="similarity">
    <text evidence="17">Belongs to the NnrD/CARKD family.</text>
</comment>
<dbReference type="PROSITE" id="PS51383">
    <property type="entry name" value="YJEF_C_3"/>
    <property type="match status" value="1"/>
</dbReference>
<gene>
    <name evidence="18" type="primary">nnrE</name>
    <name evidence="17" type="synonym">nnrD</name>
    <name evidence="22" type="ORF">AALB_4066</name>
</gene>
<dbReference type="InterPro" id="IPR030677">
    <property type="entry name" value="Nnr"/>
</dbReference>
<comment type="cofactor">
    <cofactor evidence="17">
        <name>Mg(2+)</name>
        <dbReference type="ChEBI" id="CHEBI:18420"/>
    </cofactor>
</comment>
<feature type="binding site" evidence="17">
    <location>
        <position position="331"/>
    </location>
    <ligand>
        <name>(6S)-NADPHX</name>
        <dbReference type="ChEBI" id="CHEBI:64076"/>
    </ligand>
</feature>
<evidence type="ECO:0000256" key="8">
    <source>
        <dbReference type="ARBA" id="ARBA00022857"/>
    </source>
</evidence>
<proteinExistence type="inferred from homology"/>
<dbReference type="EMBL" id="BARX01000039">
    <property type="protein sequence ID" value="GAD03986.1"/>
    <property type="molecule type" value="Genomic_DNA"/>
</dbReference>
<keyword evidence="23" id="KW-1185">Reference proteome</keyword>
<dbReference type="InterPro" id="IPR029056">
    <property type="entry name" value="Ribokinase-like"/>
</dbReference>
<keyword evidence="7 17" id="KW-0067">ATP-binding</keyword>
<evidence type="ECO:0000259" key="21">
    <source>
        <dbReference type="PROSITE" id="PS51385"/>
    </source>
</evidence>